<accession>A0A9W9VEZ0</accession>
<proteinExistence type="predicted"/>
<dbReference type="OrthoDB" id="655030at2759"/>
<keyword evidence="4" id="KW-0503">Monooxygenase</keyword>
<evidence type="ECO:0000256" key="3">
    <source>
        <dbReference type="ARBA" id="ARBA00023002"/>
    </source>
</evidence>
<dbReference type="SUPFAM" id="SSF51905">
    <property type="entry name" value="FAD/NAD(P)-binding domain"/>
    <property type="match status" value="1"/>
</dbReference>
<dbReference type="PANTHER" id="PTHR46972">
    <property type="entry name" value="MONOOXYGENASE ASQM-RELATED"/>
    <property type="match status" value="1"/>
</dbReference>
<evidence type="ECO:0000256" key="1">
    <source>
        <dbReference type="ARBA" id="ARBA00022630"/>
    </source>
</evidence>
<evidence type="ECO:0000256" key="4">
    <source>
        <dbReference type="ARBA" id="ARBA00023033"/>
    </source>
</evidence>
<dbReference type="InterPro" id="IPR036188">
    <property type="entry name" value="FAD/NAD-bd_sf"/>
</dbReference>
<dbReference type="EMBL" id="JAPZBU010000012">
    <property type="protein sequence ID" value="KAJ5377035.1"/>
    <property type="molecule type" value="Genomic_DNA"/>
</dbReference>
<gene>
    <name evidence="6" type="ORF">N7509_013921</name>
</gene>
<evidence type="ECO:0000259" key="5">
    <source>
        <dbReference type="Pfam" id="PF01494"/>
    </source>
</evidence>
<keyword evidence="3" id="KW-0560">Oxidoreductase</keyword>
<keyword evidence="1" id="KW-0285">Flavoprotein</keyword>
<dbReference type="GeneID" id="81377538"/>
<evidence type="ECO:0000256" key="2">
    <source>
        <dbReference type="ARBA" id="ARBA00022827"/>
    </source>
</evidence>
<dbReference type="PRINTS" id="PR00420">
    <property type="entry name" value="RNGMNOXGNASE"/>
</dbReference>
<evidence type="ECO:0000313" key="7">
    <source>
        <dbReference type="Proteomes" id="UP001147747"/>
    </source>
</evidence>
<comment type="caution">
    <text evidence="6">The sequence shown here is derived from an EMBL/GenBank/DDBJ whole genome shotgun (WGS) entry which is preliminary data.</text>
</comment>
<dbReference type="InterPro" id="IPR002938">
    <property type="entry name" value="FAD-bd"/>
</dbReference>
<organism evidence="6 7">
    <name type="scientific">Penicillium cosmopolitanum</name>
    <dbReference type="NCBI Taxonomy" id="1131564"/>
    <lineage>
        <taxon>Eukaryota</taxon>
        <taxon>Fungi</taxon>
        <taxon>Dikarya</taxon>
        <taxon>Ascomycota</taxon>
        <taxon>Pezizomycotina</taxon>
        <taxon>Eurotiomycetes</taxon>
        <taxon>Eurotiomycetidae</taxon>
        <taxon>Eurotiales</taxon>
        <taxon>Aspergillaceae</taxon>
        <taxon>Penicillium</taxon>
    </lineage>
</organism>
<name>A0A9W9VEZ0_9EURO</name>
<reference evidence="6" key="1">
    <citation type="submission" date="2022-12" db="EMBL/GenBank/DDBJ databases">
        <authorList>
            <person name="Petersen C."/>
        </authorList>
    </citation>
    <scope>NUCLEOTIDE SEQUENCE</scope>
    <source>
        <strain evidence="6">IBT 29677</strain>
    </source>
</reference>
<sequence length="429" mass="47167">MPSTTSSPRIAIIGAGPAGLTLYLLLHARGIKSIIFELRQKPTEEELSKPSGCLDLHQESGLAAIRECGLWEEFIRLTGDCTEAQKVTDKDGIILHEDQGELSDRPEISRHALIKLLASHLPEDSIRWCHKLMYAAEIQTTAGTKVQLDFGVHGRHFADFVIGADGAWSQVRSMLTTVKPYYVGTQNITLTIRQLTTKYPHLDVLVGRGSFSALGLRHGVMSQRGPLDSARIYIFLTTPDEQAAVTLGLANQPASATKEMLFTNNELLGQWGETMKDLVAVACDEETMDNPDATIDIRPLYTLPIGASWEHNPIATLVGDAAHLMCPWAGEGVNLAMLDSLTLAHAIADAVQSAEQTGPSFRWRLSPLLRKCEQTQASRAKEKAEETETNGKMLFSENGAQKFAKFFQSVYGSVAETPETRHEEAERDN</sequence>
<dbReference type="PANTHER" id="PTHR46972:SF1">
    <property type="entry name" value="FAD DEPENDENT OXIDOREDUCTASE DOMAIN-CONTAINING PROTEIN"/>
    <property type="match status" value="1"/>
</dbReference>
<dbReference type="Gene3D" id="3.50.50.60">
    <property type="entry name" value="FAD/NAD(P)-binding domain"/>
    <property type="match status" value="1"/>
</dbReference>
<dbReference type="GO" id="GO:0004497">
    <property type="term" value="F:monooxygenase activity"/>
    <property type="evidence" value="ECO:0007669"/>
    <property type="project" value="UniProtKB-KW"/>
</dbReference>
<keyword evidence="2" id="KW-0274">FAD</keyword>
<keyword evidence="7" id="KW-1185">Reference proteome</keyword>
<feature type="domain" description="FAD-binding" evidence="5">
    <location>
        <begin position="317"/>
        <end position="355"/>
    </location>
</feature>
<dbReference type="Proteomes" id="UP001147747">
    <property type="component" value="Unassembled WGS sequence"/>
</dbReference>
<feature type="domain" description="FAD-binding" evidence="5">
    <location>
        <begin position="10"/>
        <end position="178"/>
    </location>
</feature>
<reference evidence="6" key="2">
    <citation type="journal article" date="2023" name="IMA Fungus">
        <title>Comparative genomic study of the Penicillium genus elucidates a diverse pangenome and 15 lateral gene transfer events.</title>
        <authorList>
            <person name="Petersen C."/>
            <person name="Sorensen T."/>
            <person name="Nielsen M.R."/>
            <person name="Sondergaard T.E."/>
            <person name="Sorensen J.L."/>
            <person name="Fitzpatrick D.A."/>
            <person name="Frisvad J.C."/>
            <person name="Nielsen K.L."/>
        </authorList>
    </citation>
    <scope>NUCLEOTIDE SEQUENCE</scope>
    <source>
        <strain evidence="6">IBT 29677</strain>
    </source>
</reference>
<protein>
    <recommendedName>
        <fullName evidence="5">FAD-binding domain-containing protein</fullName>
    </recommendedName>
</protein>
<dbReference type="GO" id="GO:0071949">
    <property type="term" value="F:FAD binding"/>
    <property type="evidence" value="ECO:0007669"/>
    <property type="project" value="InterPro"/>
</dbReference>
<dbReference type="RefSeq" id="XP_056482065.1">
    <property type="nucleotide sequence ID" value="XM_056638558.1"/>
</dbReference>
<dbReference type="AlphaFoldDB" id="A0A9W9VEZ0"/>
<evidence type="ECO:0000313" key="6">
    <source>
        <dbReference type="EMBL" id="KAJ5377035.1"/>
    </source>
</evidence>
<dbReference type="Pfam" id="PF01494">
    <property type="entry name" value="FAD_binding_3"/>
    <property type="match status" value="2"/>
</dbReference>